<keyword evidence="2" id="KW-1133">Transmembrane helix</keyword>
<name>A0ABV7L764_9PROT</name>
<protein>
    <recommendedName>
        <fullName evidence="5">DoxX family membrane protein</fullName>
    </recommendedName>
</protein>
<keyword evidence="2" id="KW-0812">Transmembrane</keyword>
<evidence type="ECO:0000313" key="3">
    <source>
        <dbReference type="EMBL" id="MFC3230455.1"/>
    </source>
</evidence>
<evidence type="ECO:0008006" key="5">
    <source>
        <dbReference type="Google" id="ProtNLM"/>
    </source>
</evidence>
<accession>A0ABV7L764</accession>
<sequence>MMFFALLGGIALAAWGLSRIGVPGLRTWPARMRPALAIALLLAGIDHLVSPGRYLPMIEAFVPWPAAVVAATGLCEIAGAIGLLLPATRRAAAILLAVYFVCVFPANVANAVNGLAVDGLPQAAWYYWLRLAFQPLVIWWALRAGAVIGPWPLPERRPSPERQARPAGLHSPGGTR</sequence>
<keyword evidence="4" id="KW-1185">Reference proteome</keyword>
<dbReference type="EMBL" id="JBHRTR010000046">
    <property type="protein sequence ID" value="MFC3230455.1"/>
    <property type="molecule type" value="Genomic_DNA"/>
</dbReference>
<feature type="transmembrane region" description="Helical" evidence="2">
    <location>
        <begin position="132"/>
        <end position="153"/>
    </location>
</feature>
<dbReference type="Proteomes" id="UP001595528">
    <property type="component" value="Unassembled WGS sequence"/>
</dbReference>
<keyword evidence="2" id="KW-0472">Membrane</keyword>
<feature type="transmembrane region" description="Helical" evidence="2">
    <location>
        <begin position="92"/>
        <end position="112"/>
    </location>
</feature>
<feature type="region of interest" description="Disordered" evidence="1">
    <location>
        <begin position="157"/>
        <end position="176"/>
    </location>
</feature>
<dbReference type="RefSeq" id="WP_379905638.1">
    <property type="nucleotide sequence ID" value="NZ_JBHRTR010000046.1"/>
</dbReference>
<feature type="transmembrane region" description="Helical" evidence="2">
    <location>
        <begin position="64"/>
        <end position="85"/>
    </location>
</feature>
<gene>
    <name evidence="3" type="ORF">ACFOGJ_24620</name>
</gene>
<reference evidence="4" key="1">
    <citation type="journal article" date="2019" name="Int. J. Syst. Evol. Microbiol.">
        <title>The Global Catalogue of Microorganisms (GCM) 10K type strain sequencing project: providing services to taxonomists for standard genome sequencing and annotation.</title>
        <authorList>
            <consortium name="The Broad Institute Genomics Platform"/>
            <consortium name="The Broad Institute Genome Sequencing Center for Infectious Disease"/>
            <person name="Wu L."/>
            <person name="Ma J."/>
        </authorList>
    </citation>
    <scope>NUCLEOTIDE SEQUENCE [LARGE SCALE GENOMIC DNA]</scope>
    <source>
        <strain evidence="4">KCTC 42964</strain>
    </source>
</reference>
<dbReference type="PANTHER" id="PTHR36974:SF1">
    <property type="entry name" value="DOXX FAMILY MEMBRANE PROTEIN"/>
    <property type="match status" value="1"/>
</dbReference>
<evidence type="ECO:0000256" key="1">
    <source>
        <dbReference type="SAM" id="MobiDB-lite"/>
    </source>
</evidence>
<comment type="caution">
    <text evidence="3">The sequence shown here is derived from an EMBL/GenBank/DDBJ whole genome shotgun (WGS) entry which is preliminary data.</text>
</comment>
<organism evidence="3 4">
    <name type="scientific">Marinibaculum pumilum</name>
    <dbReference type="NCBI Taxonomy" id="1766165"/>
    <lineage>
        <taxon>Bacteria</taxon>
        <taxon>Pseudomonadati</taxon>
        <taxon>Pseudomonadota</taxon>
        <taxon>Alphaproteobacteria</taxon>
        <taxon>Rhodospirillales</taxon>
        <taxon>Rhodospirillaceae</taxon>
        <taxon>Marinibaculum</taxon>
    </lineage>
</organism>
<proteinExistence type="predicted"/>
<dbReference type="PANTHER" id="PTHR36974">
    <property type="entry name" value="MEMBRANE PROTEIN-RELATED"/>
    <property type="match status" value="1"/>
</dbReference>
<evidence type="ECO:0000256" key="2">
    <source>
        <dbReference type="SAM" id="Phobius"/>
    </source>
</evidence>
<evidence type="ECO:0000313" key="4">
    <source>
        <dbReference type="Proteomes" id="UP001595528"/>
    </source>
</evidence>